<proteinExistence type="inferred from homology"/>
<dbReference type="PANTHER" id="PTHR10515">
    <property type="entry name" value="THYMIDINE PHOSPHORYLASE"/>
    <property type="match status" value="1"/>
</dbReference>
<comment type="subunit">
    <text evidence="4">Homodimer.</text>
</comment>
<dbReference type="FunFam" id="3.40.1030.10:FF:000003">
    <property type="entry name" value="Pyrimidine-nucleoside phosphorylase"/>
    <property type="match status" value="1"/>
</dbReference>
<evidence type="ECO:0000256" key="8">
    <source>
        <dbReference type="ARBA" id="ARBA00022679"/>
    </source>
</evidence>
<dbReference type="InterPro" id="IPR017872">
    <property type="entry name" value="Pyrmidine_PPase_CS"/>
</dbReference>
<evidence type="ECO:0000256" key="9">
    <source>
        <dbReference type="ARBA" id="ARBA00048453"/>
    </source>
</evidence>
<dbReference type="EMBL" id="DVJN01000091">
    <property type="protein sequence ID" value="HIS92280.1"/>
    <property type="molecule type" value="Genomic_DNA"/>
</dbReference>
<dbReference type="NCBIfam" id="TIGR02644">
    <property type="entry name" value="Y_phosphoryl"/>
    <property type="match status" value="1"/>
</dbReference>
<dbReference type="InterPro" id="IPR018090">
    <property type="entry name" value="Pyrmidine_PPas_bac/euk"/>
</dbReference>
<dbReference type="EC" id="2.4.2.2" evidence="5"/>
<evidence type="ECO:0000313" key="13">
    <source>
        <dbReference type="Proteomes" id="UP000824140"/>
    </source>
</evidence>
<dbReference type="SMART" id="SM00941">
    <property type="entry name" value="PYNP_C"/>
    <property type="match status" value="1"/>
</dbReference>
<dbReference type="Pfam" id="PF07831">
    <property type="entry name" value="PYNP_C"/>
    <property type="match status" value="1"/>
</dbReference>
<reference evidence="12" key="2">
    <citation type="journal article" date="2021" name="PeerJ">
        <title>Extensive microbial diversity within the chicken gut microbiome revealed by metagenomics and culture.</title>
        <authorList>
            <person name="Gilroy R."/>
            <person name="Ravi A."/>
            <person name="Getino M."/>
            <person name="Pursley I."/>
            <person name="Horton D.L."/>
            <person name="Alikhan N.F."/>
            <person name="Baker D."/>
            <person name="Gharbi K."/>
            <person name="Hall N."/>
            <person name="Watson M."/>
            <person name="Adriaenssens E.M."/>
            <person name="Foster-Nyarko E."/>
            <person name="Jarju S."/>
            <person name="Secka A."/>
            <person name="Antonio M."/>
            <person name="Oren A."/>
            <person name="Chaudhuri R.R."/>
            <person name="La Ragione R."/>
            <person name="Hildebrand F."/>
            <person name="Pallen M.J."/>
        </authorList>
    </citation>
    <scope>NUCLEOTIDE SEQUENCE</scope>
    <source>
        <strain evidence="12">13766</strain>
    </source>
</reference>
<evidence type="ECO:0000256" key="10">
    <source>
        <dbReference type="ARBA" id="ARBA00048525"/>
    </source>
</evidence>
<dbReference type="PROSITE" id="PS00647">
    <property type="entry name" value="THYMID_PHOSPHORYLASE"/>
    <property type="match status" value="1"/>
</dbReference>
<dbReference type="InterPro" id="IPR013102">
    <property type="entry name" value="PYNP_C"/>
</dbReference>
<dbReference type="SUPFAM" id="SSF54680">
    <property type="entry name" value="Pyrimidine nucleoside phosphorylase C-terminal domain"/>
    <property type="match status" value="1"/>
</dbReference>
<dbReference type="GO" id="GO:0009032">
    <property type="term" value="F:thymidine phosphorylase activity"/>
    <property type="evidence" value="ECO:0007669"/>
    <property type="project" value="TreeGrafter"/>
</dbReference>
<dbReference type="GO" id="GO:0006213">
    <property type="term" value="P:pyrimidine nucleoside metabolic process"/>
    <property type="evidence" value="ECO:0007669"/>
    <property type="project" value="InterPro"/>
</dbReference>
<dbReference type="InterPro" id="IPR036320">
    <property type="entry name" value="Glycosyl_Trfase_fam3_N_dom_sf"/>
</dbReference>
<evidence type="ECO:0000256" key="1">
    <source>
        <dbReference type="ARBA" id="ARBA00001066"/>
    </source>
</evidence>
<dbReference type="Proteomes" id="UP000824140">
    <property type="component" value="Unassembled WGS sequence"/>
</dbReference>
<comment type="catalytic activity">
    <reaction evidence="1">
        <text>2'-deoxyuridine + phosphate = 2-deoxy-alpha-D-ribose 1-phosphate + uracil</text>
        <dbReference type="Rhea" id="RHEA:22824"/>
        <dbReference type="ChEBI" id="CHEBI:16450"/>
        <dbReference type="ChEBI" id="CHEBI:17568"/>
        <dbReference type="ChEBI" id="CHEBI:43474"/>
        <dbReference type="ChEBI" id="CHEBI:57259"/>
        <dbReference type="EC" id="2.4.2.2"/>
    </reaction>
</comment>
<gene>
    <name evidence="12" type="ORF">IAA84_04605</name>
</gene>
<dbReference type="InterPro" id="IPR000053">
    <property type="entry name" value="Thymidine/pyrmidine_PPase"/>
</dbReference>
<dbReference type="InterPro" id="IPR035902">
    <property type="entry name" value="Nuc_phospho_transferase"/>
</dbReference>
<dbReference type="GO" id="GO:0005829">
    <property type="term" value="C:cytosol"/>
    <property type="evidence" value="ECO:0007669"/>
    <property type="project" value="TreeGrafter"/>
</dbReference>
<comment type="catalytic activity">
    <reaction evidence="10">
        <text>thymidine + phosphate = 2-deoxy-alpha-D-ribose 1-phosphate + thymine</text>
        <dbReference type="Rhea" id="RHEA:16037"/>
        <dbReference type="ChEBI" id="CHEBI:17748"/>
        <dbReference type="ChEBI" id="CHEBI:17821"/>
        <dbReference type="ChEBI" id="CHEBI:43474"/>
        <dbReference type="ChEBI" id="CHEBI:57259"/>
        <dbReference type="EC" id="2.4.2.2"/>
    </reaction>
</comment>
<dbReference type="Gene3D" id="3.90.1170.30">
    <property type="entry name" value="Pyrimidine nucleoside phosphorylase-like, C-terminal domain"/>
    <property type="match status" value="1"/>
</dbReference>
<keyword evidence="7 12" id="KW-0328">Glycosyltransferase</keyword>
<name>A0A9D1G0K1_9FIRM</name>
<evidence type="ECO:0000256" key="7">
    <source>
        <dbReference type="ARBA" id="ARBA00022676"/>
    </source>
</evidence>
<dbReference type="InterPro" id="IPR000312">
    <property type="entry name" value="Glycosyl_Trfase_fam3"/>
</dbReference>
<dbReference type="AlphaFoldDB" id="A0A9D1G0K1"/>
<dbReference type="NCBIfam" id="NF004490">
    <property type="entry name" value="PRK05820.1"/>
    <property type="match status" value="1"/>
</dbReference>
<comment type="function">
    <text evidence="2">Catalyzes phosphorolysis of the pyrimidine nucleosides uridine, thymidine and 2'-deoxyuridine with the formation of the corresponding pyrimidine base and ribose-1-phosphate.</text>
</comment>
<evidence type="ECO:0000256" key="5">
    <source>
        <dbReference type="ARBA" id="ARBA00011889"/>
    </source>
</evidence>
<keyword evidence="8 12" id="KW-0808">Transferase</keyword>
<dbReference type="InterPro" id="IPR036566">
    <property type="entry name" value="PYNP-like_C_sf"/>
</dbReference>
<dbReference type="PIRSF" id="PIRSF000478">
    <property type="entry name" value="TP_PyNP"/>
    <property type="match status" value="1"/>
</dbReference>
<evidence type="ECO:0000256" key="4">
    <source>
        <dbReference type="ARBA" id="ARBA00011738"/>
    </source>
</evidence>
<dbReference type="GO" id="GO:0004645">
    <property type="term" value="F:1,4-alpha-oligoglucan phosphorylase activity"/>
    <property type="evidence" value="ECO:0007669"/>
    <property type="project" value="InterPro"/>
</dbReference>
<dbReference type="GO" id="GO:0006206">
    <property type="term" value="P:pyrimidine nucleobase metabolic process"/>
    <property type="evidence" value="ECO:0007669"/>
    <property type="project" value="InterPro"/>
</dbReference>
<evidence type="ECO:0000256" key="3">
    <source>
        <dbReference type="ARBA" id="ARBA00006915"/>
    </source>
</evidence>
<dbReference type="Gene3D" id="3.40.1030.10">
    <property type="entry name" value="Nucleoside phosphorylase/phosphoribosyltransferase catalytic domain"/>
    <property type="match status" value="1"/>
</dbReference>
<protein>
    <recommendedName>
        <fullName evidence="6">Pyrimidine-nucleoside phosphorylase</fullName>
        <ecNumber evidence="5">2.4.2.2</ecNumber>
    </recommendedName>
</protein>
<evidence type="ECO:0000259" key="11">
    <source>
        <dbReference type="SMART" id="SM00941"/>
    </source>
</evidence>
<organism evidence="12 13">
    <name type="scientific">Candidatus Alectryocaccomicrobium excrementavium</name>
    <dbReference type="NCBI Taxonomy" id="2840668"/>
    <lineage>
        <taxon>Bacteria</taxon>
        <taxon>Bacillati</taxon>
        <taxon>Bacillota</taxon>
        <taxon>Clostridia</taxon>
        <taxon>Candidatus Alectryocaccomicrobium</taxon>
    </lineage>
</organism>
<sequence>MPTPVEILRKKRLGNALSREEIAAFVRGVVDGSFADYQSAALLMAICIQGMNREETRLLTMEMAHSGDMLDLSGLSGPTVDKHSTGGVGDTTSLILVPLVAACGAKVAKMSGRGLGFTGGTLDKLESIPGLCTAMEEKRFLQTVEEIGCAIISQTGDLAPADKVLYALRDVTATVDSMPLIVSSILSKKLASGAQNIVLDVKCGSGALMETLEDAKALAQMLVEIGNATGRRFCALVTDMNQPLGMNVGNALEVREAIEILSGQAGGALKEISLEIGAKMLELAGISGGRQKMEAALESGAGLKKFAQMITALGGDGRVAGDVSLLPQAEAVIPVCAAEKGYIGAILASEIGRASLALGAGRLRKEDSVDPAVGIVMTRRIGEWVDKGEPLAYLHVTRRSNVEAAQALASRAIALSREPVETPPLIYASVEGKCV</sequence>
<dbReference type="Pfam" id="PF02885">
    <property type="entry name" value="Glycos_trans_3N"/>
    <property type="match status" value="1"/>
</dbReference>
<dbReference type="PANTHER" id="PTHR10515:SF0">
    <property type="entry name" value="THYMIDINE PHOSPHORYLASE"/>
    <property type="match status" value="1"/>
</dbReference>
<dbReference type="InterPro" id="IPR017459">
    <property type="entry name" value="Glycosyl_Trfase_fam3_N_dom"/>
</dbReference>
<feature type="domain" description="Pyrimidine nucleoside phosphorylase C-terminal" evidence="11">
    <location>
        <begin position="342"/>
        <end position="416"/>
    </location>
</feature>
<evidence type="ECO:0000256" key="2">
    <source>
        <dbReference type="ARBA" id="ARBA00003877"/>
    </source>
</evidence>
<dbReference type="Gene3D" id="1.20.970.10">
    <property type="entry name" value="Transferase, Pyrimidine Nucleoside Phosphorylase, Chain C"/>
    <property type="match status" value="1"/>
</dbReference>
<dbReference type="SUPFAM" id="SSF52418">
    <property type="entry name" value="Nucleoside phosphorylase/phosphoribosyltransferase catalytic domain"/>
    <property type="match status" value="1"/>
</dbReference>
<dbReference type="Pfam" id="PF00591">
    <property type="entry name" value="Glycos_transf_3"/>
    <property type="match status" value="1"/>
</dbReference>
<accession>A0A9D1G0K1</accession>
<dbReference type="SUPFAM" id="SSF47648">
    <property type="entry name" value="Nucleoside phosphorylase/phosphoribosyltransferase N-terminal domain"/>
    <property type="match status" value="1"/>
</dbReference>
<comment type="catalytic activity">
    <reaction evidence="9">
        <text>uridine + phosphate = alpha-D-ribose 1-phosphate + uracil</text>
        <dbReference type="Rhea" id="RHEA:24388"/>
        <dbReference type="ChEBI" id="CHEBI:16704"/>
        <dbReference type="ChEBI" id="CHEBI:17568"/>
        <dbReference type="ChEBI" id="CHEBI:43474"/>
        <dbReference type="ChEBI" id="CHEBI:57720"/>
        <dbReference type="EC" id="2.4.2.2"/>
    </reaction>
</comment>
<evidence type="ECO:0000313" key="12">
    <source>
        <dbReference type="EMBL" id="HIS92280.1"/>
    </source>
</evidence>
<comment type="caution">
    <text evidence="12">The sequence shown here is derived from an EMBL/GenBank/DDBJ whole genome shotgun (WGS) entry which is preliminary data.</text>
</comment>
<evidence type="ECO:0000256" key="6">
    <source>
        <dbReference type="ARBA" id="ARBA00014680"/>
    </source>
</evidence>
<reference evidence="12" key="1">
    <citation type="submission" date="2020-10" db="EMBL/GenBank/DDBJ databases">
        <authorList>
            <person name="Gilroy R."/>
        </authorList>
    </citation>
    <scope>NUCLEOTIDE SEQUENCE</scope>
    <source>
        <strain evidence="12">13766</strain>
    </source>
</reference>
<comment type="similarity">
    <text evidence="3">Belongs to the thymidine/pyrimidine-nucleoside phosphorylase family.</text>
</comment>